<sequence>MKNILVVLVLLFGLHNLVLAQHYTLQGLTRDANSNTPLPFVSILINNGPNGTTSDIDGKFQIKSKEPIRQLTFSYLGYDPLKLEITGAENFLNINLKSAETNLQEVTVRANFNPAHRIIKLATANRKNNDPAQLPQYTYRVYTKTVATFDPEKVNLTDTLRLQEKPKKTNRKPDAKASAADSADDKEMEEFFRKNYLFLAESIADHAFIKPDLDKETVLATRISGLQHPTFALLSTDSKAFSVYSELVNFFGKTFLSPLSEGSTRKYDFRLEDTTYAGADTIFIISYKPLEGKNFEGLKGQLHISSDGWAVENIIAESNEKEQQGVRLQQHYEKIGGQKWFPVQVTTDYIVKTLLVNDRKPVAFTRSYYTNINLNPELKRRDFKAVTIKMNPDAHKQPEDFWAKHRPDTLNALERSTYHTLDSLGRKVNLDAKFRIMEAIFSKQVPVGPVSIDLNHIAKINRYETVRLGLGLHTNEKLSGFFSLGGYAGYGFRDKALKYGTDLSFNLYKPSNLKLTLTHTEDIQESGGTVLPFYNPPLISNNLRPFIVRNMDKVTHQSAFLSVRVLKYLDLQTGLQQENKRPSSGYTYEVASDKFSSNFHFTEAVAGARYAFREQVMRMFNHNISLGTNYPVVWLQYRQGLENVLNGEYAYHKYITRIEKTFKHKSLGTTRIDLTGGLVQGNAPATNLFNGNGSFDTGYRVYTGEGFQTMAPTEFLSDRYAALYLRHNFGKLLYRSKNFAPSLTAVTNLAYGSLKDRERHQNLGFKTMEKGFYESGLLVNDLVKGGFSSIGLGAFYRYGAYRKPELLDNFNLVLTAAVTF</sequence>
<evidence type="ECO:0000256" key="1">
    <source>
        <dbReference type="SAM" id="MobiDB-lite"/>
    </source>
</evidence>
<dbReference type="Pfam" id="PF13715">
    <property type="entry name" value="CarbopepD_reg_2"/>
    <property type="match status" value="1"/>
</dbReference>
<dbReference type="EMBL" id="VTWT01000007">
    <property type="protein sequence ID" value="KAA9331954.1"/>
    <property type="molecule type" value="Genomic_DNA"/>
</dbReference>
<dbReference type="SUPFAM" id="SSF49464">
    <property type="entry name" value="Carboxypeptidase regulatory domain-like"/>
    <property type="match status" value="1"/>
</dbReference>
<gene>
    <name evidence="2" type="ORF">F0P94_14260</name>
</gene>
<evidence type="ECO:0000313" key="2">
    <source>
        <dbReference type="EMBL" id="KAA9331954.1"/>
    </source>
</evidence>
<protein>
    <submittedName>
        <fullName evidence="2">Carboxypeptidase-like regulatory domain-containing protein</fullName>
    </submittedName>
</protein>
<organism evidence="2 3">
    <name type="scientific">Adhaeribacter soli</name>
    <dbReference type="NCBI Taxonomy" id="2607655"/>
    <lineage>
        <taxon>Bacteria</taxon>
        <taxon>Pseudomonadati</taxon>
        <taxon>Bacteroidota</taxon>
        <taxon>Cytophagia</taxon>
        <taxon>Cytophagales</taxon>
        <taxon>Hymenobacteraceae</taxon>
        <taxon>Adhaeribacter</taxon>
    </lineage>
</organism>
<dbReference type="Proteomes" id="UP000326570">
    <property type="component" value="Unassembled WGS sequence"/>
</dbReference>
<keyword evidence="2" id="KW-0121">Carboxypeptidase</keyword>
<feature type="region of interest" description="Disordered" evidence="1">
    <location>
        <begin position="158"/>
        <end position="182"/>
    </location>
</feature>
<keyword evidence="2" id="KW-0378">Hydrolase</keyword>
<proteinExistence type="predicted"/>
<dbReference type="InterPro" id="IPR008969">
    <property type="entry name" value="CarboxyPept-like_regulatory"/>
</dbReference>
<comment type="caution">
    <text evidence="2">The sequence shown here is derived from an EMBL/GenBank/DDBJ whole genome shotgun (WGS) entry which is preliminary data.</text>
</comment>
<dbReference type="RefSeq" id="WP_150904563.1">
    <property type="nucleotide sequence ID" value="NZ_VTWT01000007.1"/>
</dbReference>
<dbReference type="Pfam" id="PF18939">
    <property type="entry name" value="DUF5686"/>
    <property type="match status" value="1"/>
</dbReference>
<dbReference type="InterPro" id="IPR043741">
    <property type="entry name" value="DUF5686"/>
</dbReference>
<accession>A0A5N1IPM6</accession>
<reference evidence="2 3" key="1">
    <citation type="submission" date="2019-09" db="EMBL/GenBank/DDBJ databases">
        <title>Genome sequence of Adhaeribacter sp. M2.</title>
        <authorList>
            <person name="Srinivasan S."/>
        </authorList>
    </citation>
    <scope>NUCLEOTIDE SEQUENCE [LARGE SCALE GENOMIC DNA]</scope>
    <source>
        <strain evidence="2 3">M2</strain>
    </source>
</reference>
<keyword evidence="2" id="KW-0645">Protease</keyword>
<name>A0A5N1IPM6_9BACT</name>
<dbReference type="AlphaFoldDB" id="A0A5N1IPM6"/>
<keyword evidence="3" id="KW-1185">Reference proteome</keyword>
<evidence type="ECO:0000313" key="3">
    <source>
        <dbReference type="Proteomes" id="UP000326570"/>
    </source>
</evidence>
<feature type="compositionally biased region" description="Basic and acidic residues" evidence="1">
    <location>
        <begin position="158"/>
        <end position="175"/>
    </location>
</feature>
<dbReference type="GO" id="GO:0004180">
    <property type="term" value="F:carboxypeptidase activity"/>
    <property type="evidence" value="ECO:0007669"/>
    <property type="project" value="UniProtKB-KW"/>
</dbReference>